<dbReference type="RefSeq" id="WP_394463413.1">
    <property type="nucleotide sequence ID" value="NZ_JBIGHZ010000009.1"/>
</dbReference>
<dbReference type="SMART" id="SM00155">
    <property type="entry name" value="PLDc"/>
    <property type="match status" value="1"/>
</dbReference>
<dbReference type="Pfam" id="PF13091">
    <property type="entry name" value="PLDc_2"/>
    <property type="match status" value="1"/>
</dbReference>
<gene>
    <name evidence="7" type="ORF">ACG0Z6_16485</name>
</gene>
<proteinExistence type="predicted"/>
<dbReference type="PANTHER" id="PTHR18896">
    <property type="entry name" value="PHOSPHOLIPASE D"/>
    <property type="match status" value="1"/>
</dbReference>
<evidence type="ECO:0000256" key="3">
    <source>
        <dbReference type="ARBA" id="ARBA00022801"/>
    </source>
</evidence>
<comment type="caution">
    <text evidence="7">The sequence shown here is derived from an EMBL/GenBank/DDBJ whole genome shotgun (WGS) entry which is preliminary data.</text>
</comment>
<organism evidence="7 8">
    <name type="scientific">Roseateles rivi</name>
    <dbReference type="NCBI Taxonomy" id="3299028"/>
    <lineage>
        <taxon>Bacteria</taxon>
        <taxon>Pseudomonadati</taxon>
        <taxon>Pseudomonadota</taxon>
        <taxon>Betaproteobacteria</taxon>
        <taxon>Burkholderiales</taxon>
        <taxon>Sphaerotilaceae</taxon>
        <taxon>Roseateles</taxon>
    </lineage>
</organism>
<keyword evidence="2" id="KW-0677">Repeat</keyword>
<keyword evidence="3" id="KW-0378">Hydrolase</keyword>
<evidence type="ECO:0000313" key="8">
    <source>
        <dbReference type="Proteomes" id="UP001606099"/>
    </source>
</evidence>
<dbReference type="EMBL" id="JBIGHZ010000009">
    <property type="protein sequence ID" value="MFG6449815.1"/>
    <property type="molecule type" value="Genomic_DNA"/>
</dbReference>
<dbReference type="SUPFAM" id="SSF56024">
    <property type="entry name" value="Phospholipase D/nuclease"/>
    <property type="match status" value="2"/>
</dbReference>
<evidence type="ECO:0000256" key="2">
    <source>
        <dbReference type="ARBA" id="ARBA00022737"/>
    </source>
</evidence>
<dbReference type="InterPro" id="IPR001736">
    <property type="entry name" value="PLipase_D/transphosphatidylase"/>
</dbReference>
<accession>A0ABW7FZY8</accession>
<feature type="compositionally biased region" description="Polar residues" evidence="5">
    <location>
        <begin position="13"/>
        <end position="29"/>
    </location>
</feature>
<name>A0ABW7FZY8_9BURK</name>
<evidence type="ECO:0000256" key="4">
    <source>
        <dbReference type="ARBA" id="ARBA00023098"/>
    </source>
</evidence>
<sequence>MSSSDPNALKTHQAATTPTARSSPSVQASRQWFLSDGRPASDSHPVRKGSIHTYVCGQEAFQAIAADIEAAHKSIELICWGFDPAMALDRSKPRRPESPWTSGETYGALLERKAAQGVQVRLLVWYNDAGSCVQNNLVGYAQPAYDHYPGGVVAETWAERNRGRIGAAYPLAEQRQDYCTLWWRRATKGHIGNLEVRCRDGVKDAVKASLADEADKPSSEGGQLKGWFDEQKLVEAYATHHQKPILIDFDHNEGATAVGYIMGLNSVTDYWDTSQHEFDSPLREPSGATAADLSKAQEAGALVDAVLPTALRLGLPISRRPYRDYAARLTGEVLVDVNLNFVRAWDRARRLPELKGDGGNSISKVSPPVVENLAGMDPQTKVPRSALSGRRAAPAKLMAACNAKGPIVPLQVLRTQPEEPYADGQTRQAFDKSIKRAYFHATGEARNYLYLENQYFFYEEWARHLKAARLSFLNGVQTAPAASSEARMLHLIVVTPQPENVGMVPRTYDTLKSLGEANSMRNQHEKIEKELQSQKTKFLKFIGPSDIAQSAQKIQAPTHKVDGELVQDGKDLALKVIVCKLATANRASPKALGAARDIYIHSKLMLIDDEYLLLGSANMNQRSMAADSEICVATSHQDHARELRRTIWGQLSGQTINGGAGTPQEVADAFKNFSKLAAGNFDLIRAGKAITGHLVKFVDERVASDRVG</sequence>
<comment type="catalytic activity">
    <reaction evidence="1">
        <text>a 1,2-diacyl-sn-glycero-3-phosphocholine + H2O = a 1,2-diacyl-sn-glycero-3-phosphate + choline + H(+)</text>
        <dbReference type="Rhea" id="RHEA:14445"/>
        <dbReference type="ChEBI" id="CHEBI:15354"/>
        <dbReference type="ChEBI" id="CHEBI:15377"/>
        <dbReference type="ChEBI" id="CHEBI:15378"/>
        <dbReference type="ChEBI" id="CHEBI:57643"/>
        <dbReference type="ChEBI" id="CHEBI:58608"/>
        <dbReference type="EC" id="3.1.4.4"/>
    </reaction>
</comment>
<protein>
    <submittedName>
        <fullName evidence="7">Phospholipase D-like domain-containing protein</fullName>
    </submittedName>
</protein>
<evidence type="ECO:0000256" key="5">
    <source>
        <dbReference type="SAM" id="MobiDB-lite"/>
    </source>
</evidence>
<keyword evidence="8" id="KW-1185">Reference proteome</keyword>
<dbReference type="Proteomes" id="UP001606099">
    <property type="component" value="Unassembled WGS sequence"/>
</dbReference>
<reference evidence="7 8" key="1">
    <citation type="submission" date="2024-08" db="EMBL/GenBank/DDBJ databases">
        <authorList>
            <person name="Lu H."/>
        </authorList>
    </citation>
    <scope>NUCLEOTIDE SEQUENCE [LARGE SCALE GENOMIC DNA]</scope>
    <source>
        <strain evidence="7 8">BYS180W</strain>
    </source>
</reference>
<evidence type="ECO:0000313" key="7">
    <source>
        <dbReference type="EMBL" id="MFG6449815.1"/>
    </source>
</evidence>
<dbReference type="InterPro" id="IPR025202">
    <property type="entry name" value="PLD-like_dom"/>
</dbReference>
<dbReference type="Gene3D" id="3.30.870.10">
    <property type="entry name" value="Endonuclease Chain A"/>
    <property type="match status" value="2"/>
</dbReference>
<feature type="region of interest" description="Disordered" evidence="5">
    <location>
        <begin position="1"/>
        <end position="29"/>
    </location>
</feature>
<evidence type="ECO:0000256" key="1">
    <source>
        <dbReference type="ARBA" id="ARBA00000798"/>
    </source>
</evidence>
<dbReference type="InterPro" id="IPR015679">
    <property type="entry name" value="PLipase_D_fam"/>
</dbReference>
<feature type="domain" description="PLD phosphodiesterase" evidence="6">
    <location>
        <begin position="596"/>
        <end position="623"/>
    </location>
</feature>
<keyword evidence="4" id="KW-0443">Lipid metabolism</keyword>
<dbReference type="PROSITE" id="PS50035">
    <property type="entry name" value="PLD"/>
    <property type="match status" value="1"/>
</dbReference>
<dbReference type="PANTHER" id="PTHR18896:SF76">
    <property type="entry name" value="PHOSPHOLIPASE"/>
    <property type="match status" value="1"/>
</dbReference>
<evidence type="ECO:0000259" key="6">
    <source>
        <dbReference type="PROSITE" id="PS50035"/>
    </source>
</evidence>